<sequence>MDTALVDADLQRVFRFLNGYAIRARLRRLENLLQSKLQQLADATSHVPAAWSHFPNDAFELLELLGEGETVQASIDAVRQEMSNLKLELDKSCGISFNDLMTALRDMNMPLSKAEVEHMIWEVDEDLDGCASFDECKAMFMRCIGDTQGVEPTQFYHVFQFLIYDQNFNFAVTVGELAQRSLVRHNEGLLNRQLSLLFGKGESESLISLATYWNVVNTNMPRLFDPNLTKL</sequence>
<organism evidence="2 3">
    <name type="scientific">Aphanomyces euteiches</name>
    <dbReference type="NCBI Taxonomy" id="100861"/>
    <lineage>
        <taxon>Eukaryota</taxon>
        <taxon>Sar</taxon>
        <taxon>Stramenopiles</taxon>
        <taxon>Oomycota</taxon>
        <taxon>Saprolegniomycetes</taxon>
        <taxon>Saprolegniales</taxon>
        <taxon>Verrucalvaceae</taxon>
        <taxon>Aphanomyces</taxon>
    </lineage>
</organism>
<accession>A0A6G0X2M1</accession>
<feature type="domain" description="EF-hand" evidence="1">
    <location>
        <begin position="95"/>
        <end position="139"/>
    </location>
</feature>
<dbReference type="Gene3D" id="1.10.238.10">
    <property type="entry name" value="EF-hand"/>
    <property type="match status" value="1"/>
</dbReference>
<reference evidence="2 3" key="1">
    <citation type="submission" date="2019-07" db="EMBL/GenBank/DDBJ databases">
        <title>Genomics analysis of Aphanomyces spp. identifies a new class of oomycete effector associated with host adaptation.</title>
        <authorList>
            <person name="Gaulin E."/>
        </authorList>
    </citation>
    <scope>NUCLEOTIDE SEQUENCE [LARGE SCALE GENOMIC DNA]</scope>
    <source>
        <strain evidence="2 3">ATCC 201684</strain>
    </source>
</reference>
<dbReference type="VEuPathDB" id="FungiDB:AeMF1_019816"/>
<dbReference type="Proteomes" id="UP000481153">
    <property type="component" value="Unassembled WGS sequence"/>
</dbReference>
<dbReference type="SUPFAM" id="SSF47473">
    <property type="entry name" value="EF-hand"/>
    <property type="match status" value="1"/>
</dbReference>
<dbReference type="InterPro" id="IPR011992">
    <property type="entry name" value="EF-hand-dom_pair"/>
</dbReference>
<comment type="caution">
    <text evidence="2">The sequence shown here is derived from an EMBL/GenBank/DDBJ whole genome shotgun (WGS) entry which is preliminary data.</text>
</comment>
<gene>
    <name evidence="2" type="ORF">Ae201684_009250</name>
</gene>
<evidence type="ECO:0000313" key="3">
    <source>
        <dbReference type="Proteomes" id="UP000481153"/>
    </source>
</evidence>
<dbReference type="EMBL" id="VJMJ01000118">
    <property type="protein sequence ID" value="KAF0734081.1"/>
    <property type="molecule type" value="Genomic_DNA"/>
</dbReference>
<dbReference type="GO" id="GO:0005509">
    <property type="term" value="F:calcium ion binding"/>
    <property type="evidence" value="ECO:0007669"/>
    <property type="project" value="InterPro"/>
</dbReference>
<proteinExistence type="predicted"/>
<protein>
    <recommendedName>
        <fullName evidence="1">EF-hand domain-containing protein</fullName>
    </recommendedName>
</protein>
<name>A0A6G0X2M1_9STRA</name>
<dbReference type="InterPro" id="IPR002048">
    <property type="entry name" value="EF_hand_dom"/>
</dbReference>
<keyword evidence="3" id="KW-1185">Reference proteome</keyword>
<evidence type="ECO:0000313" key="2">
    <source>
        <dbReference type="EMBL" id="KAF0734081.1"/>
    </source>
</evidence>
<evidence type="ECO:0000259" key="1">
    <source>
        <dbReference type="Pfam" id="PF13833"/>
    </source>
</evidence>
<dbReference type="AlphaFoldDB" id="A0A6G0X2M1"/>
<dbReference type="Pfam" id="PF13833">
    <property type="entry name" value="EF-hand_8"/>
    <property type="match status" value="1"/>
</dbReference>